<dbReference type="InterPro" id="IPR012495">
    <property type="entry name" value="TadE-like_dom"/>
</dbReference>
<accession>A0ABS9VIH1</accession>
<dbReference type="Pfam" id="PF07811">
    <property type="entry name" value="TadE"/>
    <property type="match status" value="1"/>
</dbReference>
<dbReference type="EMBL" id="JAKZHW010000001">
    <property type="protein sequence ID" value="MCH8614767.1"/>
    <property type="molecule type" value="Genomic_DNA"/>
</dbReference>
<name>A0ABS9VIH1_9SPHN</name>
<protein>
    <submittedName>
        <fullName evidence="2">Pilus assembly protein</fullName>
    </submittedName>
</protein>
<proteinExistence type="predicted"/>
<gene>
    <name evidence="2" type="ORF">LZ016_01415</name>
</gene>
<sequence>MALVMPLLLIIMMGSAEVGNYFMNEHTLVKAVRDGARYAARQSFTNYTGCSGAPGGTVVADTRNVVVNGYLSGGTRMTPGIVATDVNLAVSCVSAAGGQNMLGIYRSRFGATCNGSSAGGCAQVVTVTAQLTYRPILASFGFRGVGVPLNASSQAAVTGA</sequence>
<keyword evidence="3" id="KW-1185">Reference proteome</keyword>
<evidence type="ECO:0000313" key="3">
    <source>
        <dbReference type="Proteomes" id="UP001203058"/>
    </source>
</evidence>
<organism evidence="2 3">
    <name type="scientific">Sphingomonas telluris</name>
    <dbReference type="NCBI Taxonomy" id="2907998"/>
    <lineage>
        <taxon>Bacteria</taxon>
        <taxon>Pseudomonadati</taxon>
        <taxon>Pseudomonadota</taxon>
        <taxon>Alphaproteobacteria</taxon>
        <taxon>Sphingomonadales</taxon>
        <taxon>Sphingomonadaceae</taxon>
        <taxon>Sphingomonas</taxon>
    </lineage>
</organism>
<comment type="caution">
    <text evidence="2">The sequence shown here is derived from an EMBL/GenBank/DDBJ whole genome shotgun (WGS) entry which is preliminary data.</text>
</comment>
<reference evidence="2 3" key="1">
    <citation type="submission" date="2022-03" db="EMBL/GenBank/DDBJ databases">
        <authorList>
            <person name="Jo J.-H."/>
            <person name="Im W.-T."/>
        </authorList>
    </citation>
    <scope>NUCLEOTIDE SEQUENCE [LARGE SCALE GENOMIC DNA]</scope>
    <source>
        <strain evidence="2 3">SM33</strain>
    </source>
</reference>
<evidence type="ECO:0000313" key="2">
    <source>
        <dbReference type="EMBL" id="MCH8614767.1"/>
    </source>
</evidence>
<evidence type="ECO:0000259" key="1">
    <source>
        <dbReference type="Pfam" id="PF07811"/>
    </source>
</evidence>
<dbReference type="Proteomes" id="UP001203058">
    <property type="component" value="Unassembled WGS sequence"/>
</dbReference>
<feature type="domain" description="TadE-like" evidence="1">
    <location>
        <begin position="1"/>
        <end position="37"/>
    </location>
</feature>